<gene>
    <name evidence="1" type="ORF">CHRIB12_LOCUS19778</name>
</gene>
<dbReference type="EMBL" id="CAGKOT010000056">
    <property type="protein sequence ID" value="CAB5386624.1"/>
    <property type="molecule type" value="Genomic_DNA"/>
</dbReference>
<reference evidence="1" key="1">
    <citation type="submission" date="2020-05" db="EMBL/GenBank/DDBJ databases">
        <authorList>
            <person name="Rincon C."/>
            <person name="Sanders R I."/>
            <person name="Robbins C."/>
            <person name="Chaturvedi A."/>
        </authorList>
    </citation>
    <scope>NUCLEOTIDE SEQUENCE</scope>
    <source>
        <strain evidence="1">CHB12</strain>
    </source>
</reference>
<dbReference type="OrthoDB" id="10383262at2759"/>
<accession>A0A915ZR40</accession>
<proteinExistence type="predicted"/>
<comment type="caution">
    <text evidence="1">The sequence shown here is derived from an EMBL/GenBank/DDBJ whole genome shotgun (WGS) entry which is preliminary data.</text>
</comment>
<evidence type="ECO:0000313" key="1">
    <source>
        <dbReference type="EMBL" id="CAB5386624.1"/>
    </source>
</evidence>
<protein>
    <submittedName>
        <fullName evidence="1">Uncharacterized protein</fullName>
    </submittedName>
</protein>
<sequence length="101" mass="12446">MDFQQKKLLLDFTTVYKIRRIYDHWGYVTHPFKGRQGRRKTLNLVDLNILVSLVKDKKDWHLDEMDDEMERKKLQKLQKKGKEVVIKKDFRHLFLHKCYLK</sequence>
<organism evidence="1 2">
    <name type="scientific">Rhizophagus irregularis</name>
    <dbReference type="NCBI Taxonomy" id="588596"/>
    <lineage>
        <taxon>Eukaryota</taxon>
        <taxon>Fungi</taxon>
        <taxon>Fungi incertae sedis</taxon>
        <taxon>Mucoromycota</taxon>
        <taxon>Glomeromycotina</taxon>
        <taxon>Glomeromycetes</taxon>
        <taxon>Glomerales</taxon>
        <taxon>Glomeraceae</taxon>
        <taxon>Rhizophagus</taxon>
    </lineage>
</organism>
<dbReference type="VEuPathDB" id="FungiDB:RhiirFUN_006730"/>
<name>A0A915ZR40_9GLOM</name>
<evidence type="ECO:0000313" key="2">
    <source>
        <dbReference type="Proteomes" id="UP000684084"/>
    </source>
</evidence>
<dbReference type="AlphaFoldDB" id="A0A915ZR40"/>
<dbReference type="Proteomes" id="UP000684084">
    <property type="component" value="Unassembled WGS sequence"/>
</dbReference>